<dbReference type="InterPro" id="IPR007739">
    <property type="entry name" value="RgpF"/>
</dbReference>
<dbReference type="EMBL" id="CP101655">
    <property type="protein sequence ID" value="WDR34132.1"/>
    <property type="molecule type" value="Genomic_DNA"/>
</dbReference>
<dbReference type="Proteomes" id="UP001222282">
    <property type="component" value="Chromosome"/>
</dbReference>
<protein>
    <submittedName>
        <fullName evidence="1">Rhamnan synthesis F family protein</fullName>
    </submittedName>
</protein>
<name>A0ABY7Z3J7_9PSED</name>
<dbReference type="Pfam" id="PF05045">
    <property type="entry name" value="RgpF"/>
    <property type="match status" value="1"/>
</dbReference>
<evidence type="ECO:0000313" key="1">
    <source>
        <dbReference type="EMBL" id="WDR34132.1"/>
    </source>
</evidence>
<reference evidence="1 2" key="1">
    <citation type="submission" date="2022-07" db="EMBL/GenBank/DDBJ databases">
        <authorList>
            <person name="Abrouk D."/>
            <person name="Moenne-Loccoz Y."/>
            <person name="Todorovic I."/>
            <person name="Raicevic V."/>
            <person name="Jovicic-Petrovic J."/>
        </authorList>
    </citation>
    <scope>NUCLEOTIDE SEQUENCE [LARGE SCALE GENOMIC DNA]</scope>
    <source>
        <strain evidence="2">IT-P374</strain>
    </source>
</reference>
<proteinExistence type="predicted"/>
<dbReference type="RefSeq" id="WP_215502009.1">
    <property type="nucleotide sequence ID" value="NZ_CP101655.1"/>
</dbReference>
<gene>
    <name evidence="1" type="ORF">NN484_16600</name>
</gene>
<accession>A0ABY7Z3J7</accession>
<evidence type="ECO:0000313" key="2">
    <source>
        <dbReference type="Proteomes" id="UP001222282"/>
    </source>
</evidence>
<organism evidence="1 2">
    <name type="scientific">Pseudomonas serboccidentalis</name>
    <dbReference type="NCBI Taxonomy" id="2964670"/>
    <lineage>
        <taxon>Bacteria</taxon>
        <taxon>Pseudomonadati</taxon>
        <taxon>Pseudomonadota</taxon>
        <taxon>Gammaproteobacteria</taxon>
        <taxon>Pseudomonadales</taxon>
        <taxon>Pseudomonadaceae</taxon>
        <taxon>Pseudomonas</taxon>
    </lineage>
</organism>
<keyword evidence="2" id="KW-1185">Reference proteome</keyword>
<sequence length="671" mass="78553">MKRVLFYLFYDEQGQVDDYVTHKLKSLKESIDTIFVVSNSALTVESRKKLEDVVDVVYVRENIGFDVWGYKEAMETFGLDKLEEYDELILMNYTFFGPIFPFSETFEKMDAMDCDFWGITAHKAMVPNPFTGRDELPLHLNSHWIAVRKKMFTSPEFKQYWREMPMINSYVDSILQHESRFTKHFSDCGFSFEVTFPVEDYPTEYSAFQSIELMFENRSPILKRRPFFHDPIFLEQNAMTLKGVMKKIEEESDYDTSLIWKNVVRSTQPRTLHTNMDLLEVLPGEDFEELDSKPRRIAVLAHLYYDDMLEEAMSYITNIPYAYDLYITTSDEQKKKNIELALLKYNVNKFEVRVTEENRGRDMGSLFMTLRDVLLSGEYDYLCRVHSKKSPQNGHNMALLFKQHMFDNLLHSPGYVKRVLGLFEKNESLGMIFPPVVHIAYPTLGHAWFENRKPATEWAKKLGITTAFDDSTPMAPYGTMFWFRPEAIKKISTYPFKWSDFAPEPNHMDGGLAHVLERLLGYSVMSDGYHLRCVLNTYQASINYTKLEYKLQRLGSMLPNGNIQYQIQWLDKAKDVCNRVDHYSTANNTYVPPVEWLDQARELHEKLVTFLPGGTFREKMGALDQARILNDKLNSFMGDSDILTRLRWVDRAKLSVQRRVLNRLASLFRGK</sequence>